<protein>
    <recommendedName>
        <fullName evidence="2">MJ1316 RNA cyclic group end recognition domain-containing protein</fullName>
    </recommendedName>
</protein>
<dbReference type="Pfam" id="PF04457">
    <property type="entry name" value="MJ1316"/>
    <property type="match status" value="1"/>
</dbReference>
<evidence type="ECO:0000256" key="1">
    <source>
        <dbReference type="SAM" id="MobiDB-lite"/>
    </source>
</evidence>
<evidence type="ECO:0000313" key="3">
    <source>
        <dbReference type="Proteomes" id="UP000504637"/>
    </source>
</evidence>
<proteinExistence type="predicted"/>
<organism evidence="4">
    <name type="scientific">Dissoconium aciculare CBS 342.82</name>
    <dbReference type="NCBI Taxonomy" id="1314786"/>
    <lineage>
        <taxon>Eukaryota</taxon>
        <taxon>Fungi</taxon>
        <taxon>Dikarya</taxon>
        <taxon>Ascomycota</taxon>
        <taxon>Pezizomycotina</taxon>
        <taxon>Dothideomycetes</taxon>
        <taxon>Dothideomycetidae</taxon>
        <taxon>Mycosphaerellales</taxon>
        <taxon>Dissoconiaceae</taxon>
        <taxon>Dissoconium</taxon>
    </lineage>
</organism>
<dbReference type="AlphaFoldDB" id="A0A6J3MCG3"/>
<dbReference type="OrthoDB" id="10263155at2759"/>
<dbReference type="InterPro" id="IPR040459">
    <property type="entry name" value="MJ1316"/>
</dbReference>
<evidence type="ECO:0000259" key="2">
    <source>
        <dbReference type="Pfam" id="PF04457"/>
    </source>
</evidence>
<keyword evidence="3" id="KW-1185">Reference proteome</keyword>
<feature type="domain" description="MJ1316 RNA cyclic group end recognition" evidence="2">
    <location>
        <begin position="493"/>
        <end position="573"/>
    </location>
</feature>
<reference evidence="4" key="3">
    <citation type="submission" date="2025-08" db="UniProtKB">
        <authorList>
            <consortium name="RefSeq"/>
        </authorList>
    </citation>
    <scope>IDENTIFICATION</scope>
    <source>
        <strain evidence="4">CBS 342.82</strain>
    </source>
</reference>
<feature type="compositionally biased region" description="Low complexity" evidence="1">
    <location>
        <begin position="479"/>
        <end position="493"/>
    </location>
</feature>
<dbReference type="GeneID" id="54360775"/>
<feature type="region of interest" description="Disordered" evidence="1">
    <location>
        <begin position="474"/>
        <end position="493"/>
    </location>
</feature>
<dbReference type="RefSeq" id="XP_033462604.1">
    <property type="nucleotide sequence ID" value="XM_033602975.1"/>
</dbReference>
<dbReference type="Proteomes" id="UP000504637">
    <property type="component" value="Unplaced"/>
</dbReference>
<name>A0A6J3MCG3_9PEZI</name>
<evidence type="ECO:0000313" key="4">
    <source>
        <dbReference type="RefSeq" id="XP_033462604.1"/>
    </source>
</evidence>
<sequence>MADASLLVDCQRDFAHINDAIIQVATAFETTYFVGRDVFYEPTQTPPFQSDTFASFQHAAQIALPDSEINLICTAKITSATFWAFVSEKLELDEQIRPVKDQLVLKFSQVKLLRAFNIPRYRSTKLRLSYQKSPQGFESIAFACNLHALSFKAYEPLQRIVETERLLRDVYARRSESQQSCFRNGFFRLYQWADSCGLVSDTLHMLTAECLFVLYATGLEETSPLHGITENDENCDESVPELDYLRQVFAKGSFHDFFTEDPEVLDRFTMTVSPPYSRHNFAANLSPEAIRSFKSAIDHVSRLLWLEDTFTLIDSPKAGLQLFLENSQQLVRFTARCWDVKLHALFLEYLPVVLLQFQSRFRARQKGVHEARLWPSPLPTGTDGSDGDSVYLFDIYHTSEDIKSDNNSNASGHDVAELLSCLEEICDGLDYNREIMYMELSLASVSEIQTNLTTAQQSQPSPSSFTKLSIQDQAGPVLSSSTPPSSSPSSKKFRPFSSALSRLRWDPQHRGIVYEVGYIDRFPTASADTDGLLWKPLDTWQKHTEEEDFVPEHRVRKIRKVGDGEAKTVVWDRERRIDGT</sequence>
<reference evidence="4" key="1">
    <citation type="submission" date="2020-01" db="EMBL/GenBank/DDBJ databases">
        <authorList>
            <consortium name="DOE Joint Genome Institute"/>
            <person name="Haridas S."/>
            <person name="Albert R."/>
            <person name="Binder M."/>
            <person name="Bloem J."/>
            <person name="Labutti K."/>
            <person name="Salamov A."/>
            <person name="Andreopoulos B."/>
            <person name="Baker S.E."/>
            <person name="Barry K."/>
            <person name="Bills G."/>
            <person name="Bluhm B.H."/>
            <person name="Cannon C."/>
            <person name="Castanera R."/>
            <person name="Culley D.E."/>
            <person name="Daum C."/>
            <person name="Ezra D."/>
            <person name="Gonzalez J.B."/>
            <person name="Henrissat B."/>
            <person name="Kuo A."/>
            <person name="Liang C."/>
            <person name="Lipzen A."/>
            <person name="Lutzoni F."/>
            <person name="Magnuson J."/>
            <person name="Mondo S."/>
            <person name="Nolan M."/>
            <person name="Ohm R."/>
            <person name="Pangilinan J."/>
            <person name="Park H.-J."/>
            <person name="Ramirez L."/>
            <person name="Alfaro M."/>
            <person name="Sun H."/>
            <person name="Tritt A."/>
            <person name="Yoshinaga Y."/>
            <person name="Zwiers L.-H."/>
            <person name="Turgeon B.G."/>
            <person name="Goodwin S.B."/>
            <person name="Spatafora J.W."/>
            <person name="Crous P.W."/>
            <person name="Grigoriev I.V."/>
        </authorList>
    </citation>
    <scope>NUCLEOTIDE SEQUENCE</scope>
    <source>
        <strain evidence="4">CBS 342.82</strain>
    </source>
</reference>
<reference evidence="4" key="2">
    <citation type="submission" date="2020-04" db="EMBL/GenBank/DDBJ databases">
        <authorList>
            <consortium name="NCBI Genome Project"/>
        </authorList>
    </citation>
    <scope>NUCLEOTIDE SEQUENCE</scope>
    <source>
        <strain evidence="4">CBS 342.82</strain>
    </source>
</reference>
<accession>A0A6J3MCG3</accession>
<gene>
    <name evidence="4" type="ORF">K489DRAFT_368704</name>
</gene>